<reference evidence="1 2" key="1">
    <citation type="submission" date="2019-08" db="EMBL/GenBank/DDBJ databases">
        <authorList>
            <person name="Shi S."/>
        </authorList>
    </citation>
    <scope>NUCLEOTIDE SEQUENCE [LARGE SCALE GENOMIC DNA]</scope>
    <source>
        <strain evidence="1 2">GY10130</strain>
    </source>
</reference>
<evidence type="ECO:0000313" key="1">
    <source>
        <dbReference type="EMBL" id="TXK50883.1"/>
    </source>
</evidence>
<proteinExistence type="predicted"/>
<dbReference type="Pfam" id="PF12784">
    <property type="entry name" value="PDDEXK_2"/>
    <property type="match status" value="1"/>
</dbReference>
<sequence>MPMEIKGKYINPFTDFGFKKLFGSEFNKELLIDFLNQVLGDREQVQDLTYLNPEQLGNLPEDRKAIYDLYCENERGEKFIIELQHVRQEFFKDRSIFYATFPVQSQAPKGKAWDYRLKAVYTIGILNFSFHDLSEQDRFVREVQLLDTKTGEVFYDKLTFIYLEVPRFKKQEEELETHFDKWMFVLKNLHRFQERPRKLQERVFTKLFAEAEIAKLNAEDMRTYQESLKVYRDNQNTFDYSIKEAKRKGREEGREEGWNEGHHAAQLEIAKQLKARGIALVVIAEATGLPEEELEKL</sequence>
<dbReference type="InterPro" id="IPR010106">
    <property type="entry name" value="RpnA"/>
</dbReference>
<dbReference type="NCBIfam" id="TIGR01784">
    <property type="entry name" value="T_den_put_tspse"/>
    <property type="match status" value="1"/>
</dbReference>
<dbReference type="PANTHER" id="PTHR41317:SF1">
    <property type="entry name" value="PD-(D_E)XK NUCLEASE FAMILY TRANSPOSASE"/>
    <property type="match status" value="1"/>
</dbReference>
<dbReference type="Proteomes" id="UP000321926">
    <property type="component" value="Unassembled WGS sequence"/>
</dbReference>
<dbReference type="OrthoDB" id="9803508at2"/>
<evidence type="ECO:0000313" key="2">
    <source>
        <dbReference type="Proteomes" id="UP000321926"/>
    </source>
</evidence>
<protein>
    <submittedName>
        <fullName evidence="1">Rpn family recombination-promoting nuclease/putative transposase</fullName>
    </submittedName>
</protein>
<keyword evidence="2" id="KW-1185">Reference proteome</keyword>
<accession>A0A5C8KDT4</accession>
<organism evidence="1 2">
    <name type="scientific">Pontibacter qinzhouensis</name>
    <dbReference type="NCBI Taxonomy" id="2603253"/>
    <lineage>
        <taxon>Bacteria</taxon>
        <taxon>Pseudomonadati</taxon>
        <taxon>Bacteroidota</taxon>
        <taxon>Cytophagia</taxon>
        <taxon>Cytophagales</taxon>
        <taxon>Hymenobacteraceae</taxon>
        <taxon>Pontibacter</taxon>
    </lineage>
</organism>
<gene>
    <name evidence="1" type="ORF">FVR03_04315</name>
</gene>
<name>A0A5C8KDT4_9BACT</name>
<comment type="caution">
    <text evidence="1">The sequence shown here is derived from an EMBL/GenBank/DDBJ whole genome shotgun (WGS) entry which is preliminary data.</text>
</comment>
<dbReference type="PANTHER" id="PTHR41317">
    <property type="entry name" value="PD-(D_E)XK NUCLEASE FAMILY TRANSPOSASE"/>
    <property type="match status" value="1"/>
</dbReference>
<dbReference type="EMBL" id="VRTY01000010">
    <property type="protein sequence ID" value="TXK50883.1"/>
    <property type="molecule type" value="Genomic_DNA"/>
</dbReference>
<dbReference type="AlphaFoldDB" id="A0A5C8KDT4"/>